<dbReference type="RefSeq" id="WP_168624744.1">
    <property type="nucleotide sequence ID" value="NZ_JAAZQQ010000007.1"/>
</dbReference>
<dbReference type="AlphaFoldDB" id="A0A7X6H2V7"/>
<accession>A0A7X6H2V7</accession>
<evidence type="ECO:0000256" key="1">
    <source>
        <dbReference type="SAM" id="SignalP"/>
    </source>
</evidence>
<dbReference type="PROSITE" id="PS51257">
    <property type="entry name" value="PROKAR_LIPOPROTEIN"/>
    <property type="match status" value="1"/>
</dbReference>
<proteinExistence type="predicted"/>
<name>A0A7X6H2V7_9RHOB</name>
<feature type="signal peptide" evidence="1">
    <location>
        <begin position="1"/>
        <end position="22"/>
    </location>
</feature>
<sequence length="167" mass="17134">MRRAAALLLALGLGACQHTPVAGEGAVFQGIVSVVEDNGEANLHADGRMVHPPPSFGIRGSFGPADAGGGVRLRVDGGNAAASLSLQARLPGDRAGSAPTERLFVLLPAADGTAIPHEGSGTVRVTEIVPQEPGRDRIRARYEGRVCTGDDVCVAVAGAFAFTRDTR</sequence>
<comment type="caution">
    <text evidence="2">The sequence shown here is derived from an EMBL/GenBank/DDBJ whole genome shotgun (WGS) entry which is preliminary data.</text>
</comment>
<dbReference type="Proteomes" id="UP000526408">
    <property type="component" value="Unassembled WGS sequence"/>
</dbReference>
<reference evidence="2 3" key="1">
    <citation type="submission" date="2020-04" db="EMBL/GenBank/DDBJ databases">
        <authorList>
            <person name="Yoon J."/>
        </authorList>
    </citation>
    <scope>NUCLEOTIDE SEQUENCE [LARGE SCALE GENOMIC DNA]</scope>
    <source>
        <strain evidence="2 3">KMU-115</strain>
    </source>
</reference>
<feature type="chain" id="PRO_5031282772" evidence="1">
    <location>
        <begin position="23"/>
        <end position="167"/>
    </location>
</feature>
<organism evidence="2 3">
    <name type="scientific">Roseicyclus persicicus</name>
    <dbReference type="NCBI Taxonomy" id="2650661"/>
    <lineage>
        <taxon>Bacteria</taxon>
        <taxon>Pseudomonadati</taxon>
        <taxon>Pseudomonadota</taxon>
        <taxon>Alphaproteobacteria</taxon>
        <taxon>Rhodobacterales</taxon>
        <taxon>Roseobacteraceae</taxon>
        <taxon>Roseicyclus</taxon>
    </lineage>
</organism>
<gene>
    <name evidence="2" type="ORF">HCU73_17305</name>
</gene>
<keyword evidence="3" id="KW-1185">Reference proteome</keyword>
<protein>
    <submittedName>
        <fullName evidence="2">Uncharacterized protein</fullName>
    </submittedName>
</protein>
<evidence type="ECO:0000313" key="2">
    <source>
        <dbReference type="EMBL" id="NKX46354.1"/>
    </source>
</evidence>
<dbReference type="EMBL" id="JAAZQQ010000007">
    <property type="protein sequence ID" value="NKX46354.1"/>
    <property type="molecule type" value="Genomic_DNA"/>
</dbReference>
<evidence type="ECO:0000313" key="3">
    <source>
        <dbReference type="Proteomes" id="UP000526408"/>
    </source>
</evidence>
<keyword evidence="1" id="KW-0732">Signal</keyword>